<keyword evidence="3" id="KW-1185">Reference proteome</keyword>
<dbReference type="EMBL" id="CP141883">
    <property type="protein sequence ID" value="WRT65904.1"/>
    <property type="molecule type" value="Genomic_DNA"/>
</dbReference>
<reference evidence="2 3" key="1">
    <citation type="submission" date="2024-01" db="EMBL/GenBank/DDBJ databases">
        <title>Comparative genomics of Cryptococcus and Kwoniella reveals pathogenesis evolution and contrasting modes of karyotype evolution via chromosome fusion or intercentromeric recombination.</title>
        <authorList>
            <person name="Coelho M.A."/>
            <person name="David-Palma M."/>
            <person name="Shea T."/>
            <person name="Bowers K."/>
            <person name="McGinley-Smith S."/>
            <person name="Mohammad A.W."/>
            <person name="Gnirke A."/>
            <person name="Yurkov A.M."/>
            <person name="Nowrousian M."/>
            <person name="Sun S."/>
            <person name="Cuomo C.A."/>
            <person name="Heitman J."/>
        </authorList>
    </citation>
    <scope>NUCLEOTIDE SEQUENCE [LARGE SCALE GENOMIC DNA]</scope>
    <source>
        <strain evidence="2">CBS 11374</strain>
    </source>
</reference>
<feature type="chain" id="PRO_5046881828" evidence="1">
    <location>
        <begin position="22"/>
        <end position="159"/>
    </location>
</feature>
<proteinExistence type="predicted"/>
<accession>A0ABZ1CVW4</accession>
<name>A0ABZ1CVW4_9TREE</name>
<organism evidence="2 3">
    <name type="scientific">Kwoniella shivajii</name>
    <dbReference type="NCBI Taxonomy" id="564305"/>
    <lineage>
        <taxon>Eukaryota</taxon>
        <taxon>Fungi</taxon>
        <taxon>Dikarya</taxon>
        <taxon>Basidiomycota</taxon>
        <taxon>Agaricomycotina</taxon>
        <taxon>Tremellomycetes</taxon>
        <taxon>Tremellales</taxon>
        <taxon>Cryptococcaceae</taxon>
        <taxon>Kwoniella</taxon>
    </lineage>
</organism>
<keyword evidence="1" id="KW-0732">Signal</keyword>
<dbReference type="RefSeq" id="XP_062790644.1">
    <property type="nucleotide sequence ID" value="XM_062934593.1"/>
</dbReference>
<evidence type="ECO:0000256" key="1">
    <source>
        <dbReference type="SAM" id="SignalP"/>
    </source>
</evidence>
<evidence type="ECO:0000313" key="3">
    <source>
        <dbReference type="Proteomes" id="UP001329825"/>
    </source>
</evidence>
<dbReference type="Proteomes" id="UP001329825">
    <property type="component" value="Chromosome 3"/>
</dbReference>
<gene>
    <name evidence="2" type="ORF">IL334_002855</name>
</gene>
<protein>
    <submittedName>
        <fullName evidence="2">Uncharacterized protein</fullName>
    </submittedName>
</protein>
<evidence type="ECO:0000313" key="2">
    <source>
        <dbReference type="EMBL" id="WRT65904.1"/>
    </source>
</evidence>
<feature type="signal peptide" evidence="1">
    <location>
        <begin position="1"/>
        <end position="21"/>
    </location>
</feature>
<sequence>MPRLHHLILLAIVLIAQICLAQKATIQDDAGQTVVVTPTTDEYGDVYSIAVSTVFTTSTGKAKLGSKASSSVTSSPTTSYRQTYTVAQGSIMDYSSYQSSVTGALNSMEAAAYKNYTATATTGQAGLYASSGSTPMIHALNKLGFVSLMVTGLVLVVHL</sequence>
<dbReference type="GeneID" id="87954986"/>